<keyword evidence="9" id="KW-0448">Lipopolysaccharide biosynthesis</keyword>
<feature type="transmembrane region" description="Helical" evidence="13">
    <location>
        <begin position="166"/>
        <end position="186"/>
    </location>
</feature>
<feature type="transmembrane region" description="Helical" evidence="13">
    <location>
        <begin position="207"/>
        <end position="225"/>
    </location>
</feature>
<evidence type="ECO:0000256" key="5">
    <source>
        <dbReference type="ARBA" id="ARBA00022516"/>
    </source>
</evidence>
<feature type="transmembrane region" description="Helical" evidence="13">
    <location>
        <begin position="231"/>
        <end position="252"/>
    </location>
</feature>
<evidence type="ECO:0000256" key="3">
    <source>
        <dbReference type="ARBA" id="ARBA00022448"/>
    </source>
</evidence>
<dbReference type="PANTHER" id="PTHR30561">
    <property type="entry name" value="SMR FAMILY PROTON-DEPENDENT DRUG EFFLUX TRANSPORTER SUGE"/>
    <property type="match status" value="1"/>
</dbReference>
<keyword evidence="16" id="KW-1185">Reference proteome</keyword>
<keyword evidence="11" id="KW-0443">Lipid metabolism</keyword>
<dbReference type="GO" id="GO:0031460">
    <property type="term" value="P:glycine betaine transport"/>
    <property type="evidence" value="ECO:0007669"/>
    <property type="project" value="TreeGrafter"/>
</dbReference>
<feature type="transmembrane region" description="Helical" evidence="13">
    <location>
        <begin position="259"/>
        <end position="277"/>
    </location>
</feature>
<accession>A0A6I4VUH9</accession>
<dbReference type="GO" id="GO:0015297">
    <property type="term" value="F:antiporter activity"/>
    <property type="evidence" value="ECO:0007669"/>
    <property type="project" value="TreeGrafter"/>
</dbReference>
<evidence type="ECO:0000256" key="6">
    <source>
        <dbReference type="ARBA" id="ARBA00022519"/>
    </source>
</evidence>
<evidence type="ECO:0000256" key="10">
    <source>
        <dbReference type="ARBA" id="ARBA00022989"/>
    </source>
</evidence>
<dbReference type="InterPro" id="IPR000390">
    <property type="entry name" value="Small_drug/metabolite_transptr"/>
</dbReference>
<dbReference type="GO" id="GO:0009103">
    <property type="term" value="P:lipopolysaccharide biosynthetic process"/>
    <property type="evidence" value="ECO:0007669"/>
    <property type="project" value="UniProtKB-KW"/>
</dbReference>
<keyword evidence="7" id="KW-0441">Lipid A biosynthesis</keyword>
<dbReference type="SUPFAM" id="SSF103481">
    <property type="entry name" value="Multidrug resistance efflux transporter EmrE"/>
    <property type="match status" value="2"/>
</dbReference>
<feature type="transmembrane region" description="Helical" evidence="13">
    <location>
        <begin position="100"/>
        <end position="131"/>
    </location>
</feature>
<keyword evidence="8 13" id="KW-0812">Transmembrane</keyword>
<name>A0A6I4VUH9_9BACL</name>
<proteinExistence type="inferred from homology"/>
<dbReference type="InterPro" id="IPR037185">
    <property type="entry name" value="EmrE-like"/>
</dbReference>
<dbReference type="Pfam" id="PF00892">
    <property type="entry name" value="EamA"/>
    <property type="match status" value="1"/>
</dbReference>
<comment type="similarity">
    <text evidence="2">Belongs to the EamA transporter family.</text>
</comment>
<reference evidence="15 16" key="1">
    <citation type="submission" date="2019-12" db="EMBL/GenBank/DDBJ databases">
        <title>Whole-genome analyses of novel actinobacteria.</title>
        <authorList>
            <person name="Sahin N."/>
            <person name="Saygin H."/>
        </authorList>
    </citation>
    <scope>NUCLEOTIDE SEQUENCE [LARGE SCALE GENOMIC DNA]</scope>
    <source>
        <strain evidence="15 16">KC615</strain>
    </source>
</reference>
<evidence type="ECO:0000256" key="12">
    <source>
        <dbReference type="ARBA" id="ARBA00023136"/>
    </source>
</evidence>
<evidence type="ECO:0000256" key="1">
    <source>
        <dbReference type="ARBA" id="ARBA00004651"/>
    </source>
</evidence>
<evidence type="ECO:0000313" key="15">
    <source>
        <dbReference type="EMBL" id="MXQ54178.1"/>
    </source>
</evidence>
<feature type="transmembrane region" description="Helical" evidence="13">
    <location>
        <begin position="138"/>
        <end position="160"/>
    </location>
</feature>
<keyword evidence="3" id="KW-0813">Transport</keyword>
<comment type="caution">
    <text evidence="15">The sequence shown here is derived from an EMBL/GenBank/DDBJ whole genome shotgun (WGS) entry which is preliminary data.</text>
</comment>
<protein>
    <submittedName>
        <fullName evidence="15">EamA family transporter</fullName>
    </submittedName>
</protein>
<keyword evidence="12 13" id="KW-0472">Membrane</keyword>
<dbReference type="InterPro" id="IPR000620">
    <property type="entry name" value="EamA_dom"/>
</dbReference>
<evidence type="ECO:0000256" key="9">
    <source>
        <dbReference type="ARBA" id="ARBA00022985"/>
    </source>
</evidence>
<organism evidence="15 16">
    <name type="scientific">Shimazuella alba</name>
    <dbReference type="NCBI Taxonomy" id="2690964"/>
    <lineage>
        <taxon>Bacteria</taxon>
        <taxon>Bacillati</taxon>
        <taxon>Bacillota</taxon>
        <taxon>Bacilli</taxon>
        <taxon>Bacillales</taxon>
        <taxon>Thermoactinomycetaceae</taxon>
        <taxon>Shimazuella</taxon>
    </lineage>
</organism>
<dbReference type="Gene3D" id="1.10.3730.20">
    <property type="match status" value="2"/>
</dbReference>
<evidence type="ECO:0000313" key="16">
    <source>
        <dbReference type="Proteomes" id="UP000430692"/>
    </source>
</evidence>
<evidence type="ECO:0000256" key="8">
    <source>
        <dbReference type="ARBA" id="ARBA00022692"/>
    </source>
</evidence>
<keyword evidence="4" id="KW-1003">Cell membrane</keyword>
<dbReference type="GO" id="GO:0015220">
    <property type="term" value="F:choline transmembrane transporter activity"/>
    <property type="evidence" value="ECO:0007669"/>
    <property type="project" value="TreeGrafter"/>
</dbReference>
<evidence type="ECO:0000256" key="2">
    <source>
        <dbReference type="ARBA" id="ARBA00007362"/>
    </source>
</evidence>
<dbReference type="PANTHER" id="PTHR30561:SF1">
    <property type="entry name" value="MULTIDRUG TRANSPORTER EMRE"/>
    <property type="match status" value="1"/>
</dbReference>
<feature type="transmembrane region" description="Helical" evidence="13">
    <location>
        <begin position="62"/>
        <end position="80"/>
    </location>
</feature>
<evidence type="ECO:0000256" key="13">
    <source>
        <dbReference type="SAM" id="Phobius"/>
    </source>
</evidence>
<keyword evidence="10 13" id="KW-1133">Transmembrane helix</keyword>
<feature type="transmembrane region" description="Helical" evidence="13">
    <location>
        <begin position="33"/>
        <end position="53"/>
    </location>
</feature>
<gene>
    <name evidence="15" type="ORF">GSM42_10715</name>
</gene>
<keyword evidence="5" id="KW-0444">Lipid biosynthesis</keyword>
<comment type="subcellular location">
    <subcellularLocation>
        <location evidence="1">Cell membrane</location>
        <topology evidence="1">Multi-pass membrane protein</topology>
    </subcellularLocation>
</comment>
<dbReference type="GO" id="GO:0005886">
    <property type="term" value="C:plasma membrane"/>
    <property type="evidence" value="ECO:0007669"/>
    <property type="project" value="UniProtKB-SubCell"/>
</dbReference>
<keyword evidence="6" id="KW-0997">Cell inner membrane</keyword>
<evidence type="ECO:0000259" key="14">
    <source>
        <dbReference type="Pfam" id="PF00892"/>
    </source>
</evidence>
<evidence type="ECO:0000256" key="4">
    <source>
        <dbReference type="ARBA" id="ARBA00022475"/>
    </source>
</evidence>
<dbReference type="EMBL" id="WUUL01000006">
    <property type="protein sequence ID" value="MXQ54178.1"/>
    <property type="molecule type" value="Genomic_DNA"/>
</dbReference>
<dbReference type="GO" id="GO:0015199">
    <property type="term" value="F:amino-acid betaine transmembrane transporter activity"/>
    <property type="evidence" value="ECO:0007669"/>
    <property type="project" value="TreeGrafter"/>
</dbReference>
<dbReference type="RefSeq" id="WP_160801534.1">
    <property type="nucleotide sequence ID" value="NZ_WUUL01000006.1"/>
</dbReference>
<evidence type="ECO:0000256" key="7">
    <source>
        <dbReference type="ARBA" id="ARBA00022556"/>
    </source>
</evidence>
<dbReference type="AlphaFoldDB" id="A0A6I4VUH9"/>
<feature type="domain" description="EamA" evidence="14">
    <location>
        <begin position="170"/>
        <end position="274"/>
    </location>
</feature>
<sequence>MTGFILFLLVIAALGHAWWNAISKQVEEKDSFFTLILGIAVIIYFPLALYLFLHHSIPIHAAWYMMGSTACELIYFYGLARSYQQLPLSYAYPIVRGLGPLVSTLISFLLGVTLTGWGIAGIMVVVAGILLMQFSGKFFIQTGTGWAFLAGAINGCALTFDSMGAAMMSGILFKYIVFIGILVGKVMMDQKPFQTYYDVFLKHRRKAIIGGVFTFGANAATQYALQTTPVGYVSATRELSIAFGVLIGWILFKERIKQNQYIGIVLLIGGILLIKLGG</sequence>
<evidence type="ECO:0000256" key="11">
    <source>
        <dbReference type="ARBA" id="ARBA00023098"/>
    </source>
</evidence>
<dbReference type="Proteomes" id="UP000430692">
    <property type="component" value="Unassembled WGS sequence"/>
</dbReference>